<keyword evidence="2" id="KW-0560">Oxidoreductase</keyword>
<name>F3YTT6_DESAF</name>
<dbReference type="HOGENOM" id="CLU_046006_18_0_7"/>
<dbReference type="InterPro" id="IPR037523">
    <property type="entry name" value="VOC_core"/>
</dbReference>
<accession>F3YTT6</accession>
<reference evidence="2 3" key="1">
    <citation type="journal article" date="2011" name="J. Bacteriol.">
        <title>Genome sequence of the mercury-methylating and pleomorphic Desulfovibrio africanus Strain Walvis Bay.</title>
        <authorList>
            <person name="Brown S.D."/>
            <person name="Wall J.D."/>
            <person name="Kucken A.M."/>
            <person name="Gilmour C.C."/>
            <person name="Podar M."/>
            <person name="Brandt C.C."/>
            <person name="Teshima H."/>
            <person name="Detter J.C."/>
            <person name="Han C.S."/>
            <person name="Land M.L."/>
            <person name="Lucas S."/>
            <person name="Han J."/>
            <person name="Pennacchio L."/>
            <person name="Nolan M."/>
            <person name="Pitluck S."/>
            <person name="Woyke T."/>
            <person name="Goodwin L."/>
            <person name="Palumbo A.V."/>
            <person name="Elias D.A."/>
        </authorList>
    </citation>
    <scope>NUCLEOTIDE SEQUENCE [LARGE SCALE GENOMIC DNA]</scope>
    <source>
        <strain evidence="2 3">Walvis Bay</strain>
    </source>
</reference>
<organism evidence="2 3">
    <name type="scientific">Desulfocurvibacter africanus subsp. africanus str. Walvis Bay</name>
    <dbReference type="NCBI Taxonomy" id="690850"/>
    <lineage>
        <taxon>Bacteria</taxon>
        <taxon>Pseudomonadati</taxon>
        <taxon>Thermodesulfobacteriota</taxon>
        <taxon>Desulfovibrionia</taxon>
        <taxon>Desulfovibrionales</taxon>
        <taxon>Desulfovibrionaceae</taxon>
        <taxon>Desulfocurvibacter</taxon>
    </lineage>
</organism>
<dbReference type="SUPFAM" id="SSF54593">
    <property type="entry name" value="Glyoxalase/Bleomycin resistance protein/Dihydroxybiphenyl dioxygenase"/>
    <property type="match status" value="1"/>
</dbReference>
<dbReference type="Pfam" id="PF00903">
    <property type="entry name" value="Glyoxalase"/>
    <property type="match status" value="1"/>
</dbReference>
<sequence>MEPRISIVTLGVSDLARSRAFYEQLGWQASAASNEHVTFFQAGGIALALYSRKALAEDAKLPDGECAFGGITLAYNVRDKAEVAAVLAEAETAGGRILKPAQDVFWGGHSGYFADPDGHPWEVAWNPFFTLNERGNLILP</sequence>
<dbReference type="eggNOG" id="COG0346">
    <property type="taxonomic scope" value="Bacteria"/>
</dbReference>
<evidence type="ECO:0000259" key="1">
    <source>
        <dbReference type="PROSITE" id="PS51819"/>
    </source>
</evidence>
<dbReference type="Gene3D" id="3.10.180.10">
    <property type="entry name" value="2,3-Dihydroxybiphenyl 1,2-Dioxygenase, domain 1"/>
    <property type="match status" value="1"/>
</dbReference>
<dbReference type="EMBL" id="CP003221">
    <property type="protein sequence ID" value="EGJ48467.1"/>
    <property type="molecule type" value="Genomic_DNA"/>
</dbReference>
<evidence type="ECO:0000313" key="3">
    <source>
        <dbReference type="Proteomes" id="UP000007844"/>
    </source>
</evidence>
<dbReference type="InterPro" id="IPR004360">
    <property type="entry name" value="Glyas_Fos-R_dOase_dom"/>
</dbReference>
<gene>
    <name evidence="2" type="ORF">Desaf_0107</name>
</gene>
<keyword evidence="3" id="KW-1185">Reference proteome</keyword>
<dbReference type="GO" id="GO:0051213">
    <property type="term" value="F:dioxygenase activity"/>
    <property type="evidence" value="ECO:0007669"/>
    <property type="project" value="UniProtKB-KW"/>
</dbReference>
<proteinExistence type="predicted"/>
<dbReference type="PROSITE" id="PS51819">
    <property type="entry name" value="VOC"/>
    <property type="match status" value="1"/>
</dbReference>
<dbReference type="CDD" id="cd07251">
    <property type="entry name" value="VOC_like"/>
    <property type="match status" value="1"/>
</dbReference>
<keyword evidence="2" id="KW-0223">Dioxygenase</keyword>
<dbReference type="Proteomes" id="UP000007844">
    <property type="component" value="Chromosome"/>
</dbReference>
<protein>
    <submittedName>
        <fullName evidence="2">Glyoxalase/bleomycin resistance protein/dioxygenase</fullName>
    </submittedName>
</protein>
<evidence type="ECO:0000313" key="2">
    <source>
        <dbReference type="EMBL" id="EGJ48467.1"/>
    </source>
</evidence>
<dbReference type="KEGG" id="daf:Desaf_0107"/>
<dbReference type="PANTHER" id="PTHR36503:SF1">
    <property type="entry name" value="BLR2520 PROTEIN"/>
    <property type="match status" value="1"/>
</dbReference>
<feature type="domain" description="VOC" evidence="1">
    <location>
        <begin position="4"/>
        <end position="126"/>
    </location>
</feature>
<dbReference type="RefSeq" id="WP_014258340.1">
    <property type="nucleotide sequence ID" value="NC_016629.1"/>
</dbReference>
<dbReference type="AlphaFoldDB" id="F3YTT6"/>
<dbReference type="PANTHER" id="PTHR36503">
    <property type="entry name" value="BLR2520 PROTEIN"/>
    <property type="match status" value="1"/>
</dbReference>
<dbReference type="InterPro" id="IPR029068">
    <property type="entry name" value="Glyas_Bleomycin-R_OHBP_Dase"/>
</dbReference>